<keyword evidence="2 4" id="KW-0808">Transferase</keyword>
<keyword evidence="1 4" id="KW-0489">Methyltransferase</keyword>
<dbReference type="RefSeq" id="WP_347179502.1">
    <property type="nucleotide sequence ID" value="NZ_JAQPOK010000072.1"/>
</dbReference>
<dbReference type="InterPro" id="IPR002935">
    <property type="entry name" value="SAM_O-MeTrfase"/>
</dbReference>
<dbReference type="PROSITE" id="PS51682">
    <property type="entry name" value="SAM_OMT_I"/>
    <property type="match status" value="1"/>
</dbReference>
<dbReference type="PANTHER" id="PTHR10509">
    <property type="entry name" value="O-METHYLTRANSFERASE-RELATED"/>
    <property type="match status" value="1"/>
</dbReference>
<protein>
    <submittedName>
        <fullName evidence="4">Class I SAM-dependent methyltransferase</fullName>
        <ecNumber evidence="4">2.1.1.-</ecNumber>
    </submittedName>
</protein>
<evidence type="ECO:0000313" key="5">
    <source>
        <dbReference type="Proteomes" id="UP001231370"/>
    </source>
</evidence>
<keyword evidence="3" id="KW-0949">S-adenosyl-L-methionine</keyword>
<dbReference type="InterPro" id="IPR029063">
    <property type="entry name" value="SAM-dependent_MTases_sf"/>
</dbReference>
<dbReference type="PANTHER" id="PTHR10509:SF14">
    <property type="entry name" value="CAFFEOYL-COA O-METHYLTRANSFERASE 3-RELATED"/>
    <property type="match status" value="1"/>
</dbReference>
<dbReference type="SUPFAM" id="SSF53335">
    <property type="entry name" value="S-adenosyl-L-methionine-dependent methyltransferases"/>
    <property type="match status" value="1"/>
</dbReference>
<dbReference type="Pfam" id="PF01596">
    <property type="entry name" value="Methyltransf_3"/>
    <property type="match status" value="1"/>
</dbReference>
<organism evidence="4 5">
    <name type="scientific">Roseofilum halophilum BLCC-M91</name>
    <dbReference type="NCBI Taxonomy" id="3022259"/>
    <lineage>
        <taxon>Bacteria</taxon>
        <taxon>Bacillati</taxon>
        <taxon>Cyanobacteriota</taxon>
        <taxon>Cyanophyceae</taxon>
        <taxon>Desertifilales</taxon>
        <taxon>Desertifilaceae</taxon>
        <taxon>Roseofilum</taxon>
        <taxon>Roseofilum halophilum</taxon>
    </lineage>
</organism>
<evidence type="ECO:0000256" key="2">
    <source>
        <dbReference type="ARBA" id="ARBA00022679"/>
    </source>
</evidence>
<dbReference type="EMBL" id="JAQPOK010000072">
    <property type="protein sequence ID" value="MDJ1179005.1"/>
    <property type="molecule type" value="Genomic_DNA"/>
</dbReference>
<evidence type="ECO:0000313" key="4">
    <source>
        <dbReference type="EMBL" id="MDJ1179005.1"/>
    </source>
</evidence>
<reference evidence="4 5" key="1">
    <citation type="submission" date="2023-01" db="EMBL/GenBank/DDBJ databases">
        <title>Novel diversity within Roseofilum (Cyanobacteria; Desertifilaceae) from marine benthic mats with descriptions of four novel species.</title>
        <authorList>
            <person name="Wang Y."/>
            <person name="Berthold D.E."/>
            <person name="Hu J."/>
            <person name="Lefler F.W."/>
            <person name="Laughinghouse H.D. IV."/>
        </authorList>
    </citation>
    <scope>NUCLEOTIDE SEQUENCE [LARGE SCALE GENOMIC DNA]</scope>
    <source>
        <strain evidence="4 5">BLCC-M91</strain>
    </source>
</reference>
<evidence type="ECO:0000256" key="3">
    <source>
        <dbReference type="ARBA" id="ARBA00022691"/>
    </source>
</evidence>
<dbReference type="GO" id="GO:0008168">
    <property type="term" value="F:methyltransferase activity"/>
    <property type="evidence" value="ECO:0007669"/>
    <property type="project" value="UniProtKB-KW"/>
</dbReference>
<proteinExistence type="predicted"/>
<dbReference type="GO" id="GO:0032259">
    <property type="term" value="P:methylation"/>
    <property type="evidence" value="ECO:0007669"/>
    <property type="project" value="UniProtKB-KW"/>
</dbReference>
<dbReference type="EC" id="2.1.1.-" evidence="4"/>
<dbReference type="CDD" id="cd02440">
    <property type="entry name" value="AdoMet_MTases"/>
    <property type="match status" value="1"/>
</dbReference>
<dbReference type="InterPro" id="IPR050362">
    <property type="entry name" value="Cation-dep_OMT"/>
</dbReference>
<dbReference type="Proteomes" id="UP001231370">
    <property type="component" value="Unassembled WGS sequence"/>
</dbReference>
<accession>A0ABT7BIK6</accession>
<comment type="caution">
    <text evidence="4">The sequence shown here is derived from an EMBL/GenBank/DDBJ whole genome shotgun (WGS) entry which is preliminary data.</text>
</comment>
<gene>
    <name evidence="4" type="ORF">PJF56_09025</name>
</gene>
<keyword evidence="5" id="KW-1185">Reference proteome</keyword>
<name>A0ABT7BIK6_9CYAN</name>
<evidence type="ECO:0000256" key="1">
    <source>
        <dbReference type="ARBA" id="ARBA00022603"/>
    </source>
</evidence>
<dbReference type="Gene3D" id="3.40.50.150">
    <property type="entry name" value="Vaccinia Virus protein VP39"/>
    <property type="match status" value="1"/>
</dbReference>
<sequence length="223" mass="25044">MSLQTLNLTPELYYYLQQVSLREPKILAQLRAETAQNPRGGMQISPEQGQFMAFLVRLMGAKKTLEIGVFTGYSSLVVALALPPEGRIVACDVDAQVTDVARRYWQKAGVGDRIDLRIAPALDTLDRLIANGEDNTFDFAFIDADKRNYLNYYEKALTLVRPGGIIAIDNVLWFGQVADPQVNDPRTQAIRDFNQTLKKDERIELTLVPIGDGLTLAWKRQLT</sequence>